<gene>
    <name evidence="2" type="ORF">ACHAXA_007775</name>
</gene>
<dbReference type="EMBL" id="JALLPB020000403">
    <property type="protein sequence ID" value="KAL3809475.1"/>
    <property type="molecule type" value="Genomic_DNA"/>
</dbReference>
<dbReference type="InterPro" id="IPR029064">
    <property type="entry name" value="Ribosomal_eL30-like_sf"/>
</dbReference>
<reference evidence="2 3" key="1">
    <citation type="submission" date="2024-10" db="EMBL/GenBank/DDBJ databases">
        <title>Updated reference genomes for cyclostephanoid diatoms.</title>
        <authorList>
            <person name="Roberts W.R."/>
            <person name="Alverson A.J."/>
        </authorList>
    </citation>
    <scope>NUCLEOTIDE SEQUENCE [LARGE SCALE GENOMIC DNA]</scope>
    <source>
        <strain evidence="2 3">AJA228-03</strain>
    </source>
</reference>
<feature type="region of interest" description="Disordered" evidence="1">
    <location>
        <begin position="71"/>
        <end position="124"/>
    </location>
</feature>
<evidence type="ECO:0000256" key="1">
    <source>
        <dbReference type="SAM" id="MobiDB-lite"/>
    </source>
</evidence>
<sequence>MTTDGDDRDDDGTAVADSVIVPSAIPSTTSNGTTTTSSPSTIFVMNAESKRVLLERLDAEIASRMIVTPSRRSTSLRDNCRRYSRKRRRRNDDRDGISSSAEAAVAAGREKCEGMRTDVGGESIDDDDDVAKAAAIETSSVVRSRYVVGMNQCTRMLEDAYRHRCILRSSMGKEVSASTSPSVPPSISSVVPSLILLARDVRPAYLLSHVYAYAIAMNVPTLILPGGRASYELGMASGGLRCASMAMLLPPPPPPSSTSPSPPSSLDVEGDATTSTSMSTSGDRARGEEMRWMWRKRANADVDSFVRYALSKIPR</sequence>
<dbReference type="SUPFAM" id="SSF55315">
    <property type="entry name" value="L30e-like"/>
    <property type="match status" value="1"/>
</dbReference>
<accession>A0ABD3RPF4</accession>
<dbReference type="Proteomes" id="UP001530377">
    <property type="component" value="Unassembled WGS sequence"/>
</dbReference>
<protein>
    <submittedName>
        <fullName evidence="2">Uncharacterized protein</fullName>
    </submittedName>
</protein>
<feature type="region of interest" description="Disordered" evidence="1">
    <location>
        <begin position="247"/>
        <end position="287"/>
    </location>
</feature>
<evidence type="ECO:0000313" key="3">
    <source>
        <dbReference type="Proteomes" id="UP001530377"/>
    </source>
</evidence>
<feature type="compositionally biased region" description="Polar residues" evidence="1">
    <location>
        <begin position="272"/>
        <end position="282"/>
    </location>
</feature>
<keyword evidence="3" id="KW-1185">Reference proteome</keyword>
<dbReference type="AlphaFoldDB" id="A0ABD3RPF4"/>
<feature type="compositionally biased region" description="Pro residues" evidence="1">
    <location>
        <begin position="249"/>
        <end position="263"/>
    </location>
</feature>
<organism evidence="2 3">
    <name type="scientific">Cyclostephanos tholiformis</name>
    <dbReference type="NCBI Taxonomy" id="382380"/>
    <lineage>
        <taxon>Eukaryota</taxon>
        <taxon>Sar</taxon>
        <taxon>Stramenopiles</taxon>
        <taxon>Ochrophyta</taxon>
        <taxon>Bacillariophyta</taxon>
        <taxon>Coscinodiscophyceae</taxon>
        <taxon>Thalassiosirophycidae</taxon>
        <taxon>Stephanodiscales</taxon>
        <taxon>Stephanodiscaceae</taxon>
        <taxon>Cyclostephanos</taxon>
    </lineage>
</organism>
<evidence type="ECO:0000313" key="2">
    <source>
        <dbReference type="EMBL" id="KAL3809475.1"/>
    </source>
</evidence>
<proteinExistence type="predicted"/>
<dbReference type="Gene3D" id="3.30.1330.30">
    <property type="match status" value="1"/>
</dbReference>
<name>A0ABD3RPF4_9STRA</name>
<comment type="caution">
    <text evidence="2">The sequence shown here is derived from an EMBL/GenBank/DDBJ whole genome shotgun (WGS) entry which is preliminary data.</text>
</comment>